<gene>
    <name evidence="1" type="ORF">HPB52_018094</name>
</gene>
<protein>
    <submittedName>
        <fullName evidence="1">Uncharacterized protein</fullName>
    </submittedName>
</protein>
<accession>A0A9D4PJQ8</accession>
<dbReference type="AlphaFoldDB" id="A0A9D4PJQ8"/>
<organism evidence="1 2">
    <name type="scientific">Rhipicephalus sanguineus</name>
    <name type="common">Brown dog tick</name>
    <name type="synonym">Ixodes sanguineus</name>
    <dbReference type="NCBI Taxonomy" id="34632"/>
    <lineage>
        <taxon>Eukaryota</taxon>
        <taxon>Metazoa</taxon>
        <taxon>Ecdysozoa</taxon>
        <taxon>Arthropoda</taxon>
        <taxon>Chelicerata</taxon>
        <taxon>Arachnida</taxon>
        <taxon>Acari</taxon>
        <taxon>Parasitiformes</taxon>
        <taxon>Ixodida</taxon>
        <taxon>Ixodoidea</taxon>
        <taxon>Ixodidae</taxon>
        <taxon>Rhipicephalinae</taxon>
        <taxon>Rhipicephalus</taxon>
        <taxon>Rhipicephalus</taxon>
    </lineage>
</organism>
<name>A0A9D4PJQ8_RHISA</name>
<proteinExistence type="predicted"/>
<dbReference type="Proteomes" id="UP000821837">
    <property type="component" value="Unassembled WGS sequence"/>
</dbReference>
<comment type="caution">
    <text evidence="1">The sequence shown here is derived from an EMBL/GenBank/DDBJ whole genome shotgun (WGS) entry which is preliminary data.</text>
</comment>
<evidence type="ECO:0000313" key="1">
    <source>
        <dbReference type="EMBL" id="KAH7944295.1"/>
    </source>
</evidence>
<keyword evidence="2" id="KW-1185">Reference proteome</keyword>
<dbReference type="EMBL" id="JABSTV010001253">
    <property type="protein sequence ID" value="KAH7944295.1"/>
    <property type="molecule type" value="Genomic_DNA"/>
</dbReference>
<reference evidence="1" key="1">
    <citation type="journal article" date="2020" name="Cell">
        <title>Large-Scale Comparative Analyses of Tick Genomes Elucidate Their Genetic Diversity and Vector Capacities.</title>
        <authorList>
            <consortium name="Tick Genome and Microbiome Consortium (TIGMIC)"/>
            <person name="Jia N."/>
            <person name="Wang J."/>
            <person name="Shi W."/>
            <person name="Du L."/>
            <person name="Sun Y."/>
            <person name="Zhan W."/>
            <person name="Jiang J.F."/>
            <person name="Wang Q."/>
            <person name="Zhang B."/>
            <person name="Ji P."/>
            <person name="Bell-Sakyi L."/>
            <person name="Cui X.M."/>
            <person name="Yuan T.T."/>
            <person name="Jiang B.G."/>
            <person name="Yang W.F."/>
            <person name="Lam T.T."/>
            <person name="Chang Q.C."/>
            <person name="Ding S.J."/>
            <person name="Wang X.J."/>
            <person name="Zhu J.G."/>
            <person name="Ruan X.D."/>
            <person name="Zhao L."/>
            <person name="Wei J.T."/>
            <person name="Ye R.Z."/>
            <person name="Que T.C."/>
            <person name="Du C.H."/>
            <person name="Zhou Y.H."/>
            <person name="Cheng J.X."/>
            <person name="Dai P.F."/>
            <person name="Guo W.B."/>
            <person name="Han X.H."/>
            <person name="Huang E.J."/>
            <person name="Li L.F."/>
            <person name="Wei W."/>
            <person name="Gao Y.C."/>
            <person name="Liu J.Z."/>
            <person name="Shao H.Z."/>
            <person name="Wang X."/>
            <person name="Wang C.C."/>
            <person name="Yang T.C."/>
            <person name="Huo Q.B."/>
            <person name="Li W."/>
            <person name="Chen H.Y."/>
            <person name="Chen S.E."/>
            <person name="Zhou L.G."/>
            <person name="Ni X.B."/>
            <person name="Tian J.H."/>
            <person name="Sheng Y."/>
            <person name="Liu T."/>
            <person name="Pan Y.S."/>
            <person name="Xia L.Y."/>
            <person name="Li J."/>
            <person name="Zhao F."/>
            <person name="Cao W.C."/>
        </authorList>
    </citation>
    <scope>NUCLEOTIDE SEQUENCE</scope>
    <source>
        <strain evidence="1">Rsan-2018</strain>
    </source>
</reference>
<evidence type="ECO:0000313" key="2">
    <source>
        <dbReference type="Proteomes" id="UP000821837"/>
    </source>
</evidence>
<reference evidence="1" key="2">
    <citation type="submission" date="2021-09" db="EMBL/GenBank/DDBJ databases">
        <authorList>
            <person name="Jia N."/>
            <person name="Wang J."/>
            <person name="Shi W."/>
            <person name="Du L."/>
            <person name="Sun Y."/>
            <person name="Zhan W."/>
            <person name="Jiang J."/>
            <person name="Wang Q."/>
            <person name="Zhang B."/>
            <person name="Ji P."/>
            <person name="Sakyi L.B."/>
            <person name="Cui X."/>
            <person name="Yuan T."/>
            <person name="Jiang B."/>
            <person name="Yang W."/>
            <person name="Lam T.T.-Y."/>
            <person name="Chang Q."/>
            <person name="Ding S."/>
            <person name="Wang X."/>
            <person name="Zhu J."/>
            <person name="Ruan X."/>
            <person name="Zhao L."/>
            <person name="Wei J."/>
            <person name="Que T."/>
            <person name="Du C."/>
            <person name="Cheng J."/>
            <person name="Dai P."/>
            <person name="Han X."/>
            <person name="Huang E."/>
            <person name="Gao Y."/>
            <person name="Liu J."/>
            <person name="Shao H."/>
            <person name="Ye R."/>
            <person name="Li L."/>
            <person name="Wei W."/>
            <person name="Wang X."/>
            <person name="Wang C."/>
            <person name="Huo Q."/>
            <person name="Li W."/>
            <person name="Guo W."/>
            <person name="Chen H."/>
            <person name="Chen S."/>
            <person name="Zhou L."/>
            <person name="Zhou L."/>
            <person name="Ni X."/>
            <person name="Tian J."/>
            <person name="Zhou Y."/>
            <person name="Sheng Y."/>
            <person name="Liu T."/>
            <person name="Pan Y."/>
            <person name="Xia L."/>
            <person name="Li J."/>
            <person name="Zhao F."/>
            <person name="Cao W."/>
        </authorList>
    </citation>
    <scope>NUCLEOTIDE SEQUENCE</scope>
    <source>
        <strain evidence="1">Rsan-2018</strain>
        <tissue evidence="1">Larvae</tissue>
    </source>
</reference>
<sequence>MTHLRSLRCSSCALRPSDLYTFLLQRLSHLVEVEFCLASETGAESELECMQEMDLENGTRSLVPVERSVYVEVGNDQNFQLLSVILRSCPKLDNLHVHFVRGTFSNAVRQCRQILAQRTHLQTFTFTSELPTSLSSDCTTPLGFPSCAAACGNVSHTKPTGYWYLVIFPDLALRLTMRFVAPFQLVVVGTALADYDMAQFIRDASRRHAWVYVRELCPVLLPKEASGVAYLMTELAYRDGLCRFFSKVLANIVQLNISSFHFGTEMNLADVLQGGSPKHLQSLSASLCCVHRSSTLHHVVRCCPDFKDLDVRIDRKGRLQPSAVCINGFASDPDFDREFSSGPTVLFHKGLSRLTLTNLPYAAYVWFVESCGPTPTID</sequence>